<proteinExistence type="predicted"/>
<dbReference type="InterPro" id="IPR006311">
    <property type="entry name" value="TAT_signal"/>
</dbReference>
<feature type="domain" description="DUF4394" evidence="2">
    <location>
        <begin position="123"/>
        <end position="339"/>
    </location>
</feature>
<feature type="region of interest" description="Disordered" evidence="1">
    <location>
        <begin position="1"/>
        <end position="40"/>
    </location>
</feature>
<dbReference type="OrthoDB" id="201781at2157"/>
<feature type="compositionally biased region" description="Basic and acidic residues" evidence="1">
    <location>
        <begin position="24"/>
        <end position="38"/>
    </location>
</feature>
<dbReference type="InterPro" id="IPR009078">
    <property type="entry name" value="Ferritin-like_SF"/>
</dbReference>
<organism evidence="3 4">
    <name type="scientific">Halomarina oriensis</name>
    <dbReference type="NCBI Taxonomy" id="671145"/>
    <lineage>
        <taxon>Archaea</taxon>
        <taxon>Methanobacteriati</taxon>
        <taxon>Methanobacteriota</taxon>
        <taxon>Stenosarchaea group</taxon>
        <taxon>Halobacteria</taxon>
        <taxon>Halobacteriales</taxon>
        <taxon>Natronomonadaceae</taxon>
        <taxon>Halomarina</taxon>
    </lineage>
</organism>
<protein>
    <submittedName>
        <fullName evidence="3">DUF4394 domain-containing protein</fullName>
    </submittedName>
</protein>
<gene>
    <name evidence="3" type="ORF">GQS65_15060</name>
</gene>
<evidence type="ECO:0000256" key="1">
    <source>
        <dbReference type="SAM" id="MobiDB-lite"/>
    </source>
</evidence>
<dbReference type="AlphaFoldDB" id="A0A6B0GR01"/>
<evidence type="ECO:0000259" key="2">
    <source>
        <dbReference type="Pfam" id="PF14339"/>
    </source>
</evidence>
<evidence type="ECO:0000313" key="4">
    <source>
        <dbReference type="Proteomes" id="UP000451471"/>
    </source>
</evidence>
<keyword evidence="4" id="KW-1185">Reference proteome</keyword>
<comment type="caution">
    <text evidence="3">The sequence shown here is derived from an EMBL/GenBank/DDBJ whole genome shotgun (WGS) entry which is preliminary data.</text>
</comment>
<sequence>MTDQDTIESRIESGESFADLVDDGSDRDRTNDAHRDESPTELLGRVGSALSRRSFMHGVGAAGLGAVALSVVGSGVAAADHEPPIYGLTLVPHEDSEMGLALLATDDGNAVVGVDLDSGTIKTDHAVHVQGVADGRTLLGLDYRPSDGMLYSLDGHGQLYRMDVPSSGASSVSAHTVGSPADYPDTDLSAGIGFDFNPVADAIRVVTTDGDSFVTNADDGTIIRQDPDTFYAEGDANAGTDPQLSAAGYTNSVPDPETTMLYDIDSNLDVLVQQNANPDSPDTSALTTIGSLGVDVGAVNGFDISGSDGTAYALFVVDGASELYTVDLMTGLASRVGDDKGGMGDVTDVDILNFALTLEHLEANYYTEALKIYSEDDFEGFGSPGMETFSGGRPRYGTYQQYEKIRDHEVAHVEALRATIKDLGGTPVEAAEYEFPYSSIEEFVNLSATIENVGVSAYAGAAPLIENDEILAAAASIHSVEARHATYIMLQRNGGAPPFGGAFDPARSMEEVVDIASQFIVS</sequence>
<dbReference type="Proteomes" id="UP000451471">
    <property type="component" value="Unassembled WGS sequence"/>
</dbReference>
<dbReference type="SUPFAM" id="SSF101908">
    <property type="entry name" value="Putative isomerase YbhE"/>
    <property type="match status" value="1"/>
</dbReference>
<dbReference type="Gene3D" id="1.20.1260.10">
    <property type="match status" value="1"/>
</dbReference>
<dbReference type="Pfam" id="PF13668">
    <property type="entry name" value="Ferritin_2"/>
    <property type="match status" value="1"/>
</dbReference>
<dbReference type="RefSeq" id="WP_158205455.1">
    <property type="nucleotide sequence ID" value="NZ_WSZK01000026.1"/>
</dbReference>
<evidence type="ECO:0000313" key="3">
    <source>
        <dbReference type="EMBL" id="MWG35787.1"/>
    </source>
</evidence>
<dbReference type="InterPro" id="IPR052965">
    <property type="entry name" value="Pigment-catalase-like"/>
</dbReference>
<dbReference type="PANTHER" id="PTHR31694">
    <property type="entry name" value="DESICCATION-LIKE PROTEIN"/>
    <property type="match status" value="1"/>
</dbReference>
<dbReference type="SUPFAM" id="SSF47240">
    <property type="entry name" value="Ferritin-like"/>
    <property type="match status" value="1"/>
</dbReference>
<name>A0A6B0GR01_9EURY</name>
<dbReference type="InterPro" id="IPR025507">
    <property type="entry name" value="DUF4394"/>
</dbReference>
<dbReference type="Pfam" id="PF14339">
    <property type="entry name" value="DUF4394"/>
    <property type="match status" value="1"/>
</dbReference>
<dbReference type="EMBL" id="WSZK01000026">
    <property type="protein sequence ID" value="MWG35787.1"/>
    <property type="molecule type" value="Genomic_DNA"/>
</dbReference>
<dbReference type="CDD" id="cd00657">
    <property type="entry name" value="Ferritin_like"/>
    <property type="match status" value="1"/>
</dbReference>
<reference evidence="3 4" key="1">
    <citation type="submission" date="2019-12" db="EMBL/GenBank/DDBJ databases">
        <title>Halocatena pleomorpha gen. nov. sp. nov., an extremely halophilic archaeon of family Halobacteriaceae isolated from saltpan soil.</title>
        <authorList>
            <person name="Pal Y."/>
            <person name="Verma A."/>
            <person name="Krishnamurthi S."/>
            <person name="Kumar P."/>
        </authorList>
    </citation>
    <scope>NUCLEOTIDE SEQUENCE [LARGE SCALE GENOMIC DNA]</scope>
    <source>
        <strain evidence="3 4">JCM 16495</strain>
    </source>
</reference>
<accession>A0A6B0GR01</accession>
<dbReference type="InterPro" id="IPR012347">
    <property type="entry name" value="Ferritin-like"/>
</dbReference>
<dbReference type="PANTHER" id="PTHR31694:SF26">
    <property type="entry name" value="OS05G0151100 PROTEIN"/>
    <property type="match status" value="1"/>
</dbReference>
<dbReference type="PROSITE" id="PS51318">
    <property type="entry name" value="TAT"/>
    <property type="match status" value="1"/>
</dbReference>